<reference evidence="10" key="1">
    <citation type="journal article" date="2020" name="Nature">
        <title>Giant virus diversity and host interactions through global metagenomics.</title>
        <authorList>
            <person name="Schulz F."/>
            <person name="Roux S."/>
            <person name="Paez-Espino D."/>
            <person name="Jungbluth S."/>
            <person name="Walsh D.A."/>
            <person name="Denef V.J."/>
            <person name="McMahon K.D."/>
            <person name="Konstantinidis K.T."/>
            <person name="Eloe-Fadrosh E.A."/>
            <person name="Kyrpides N.C."/>
            <person name="Woyke T."/>
        </authorList>
    </citation>
    <scope>NUCLEOTIDE SEQUENCE</scope>
    <source>
        <strain evidence="10">GVMAG-M-3300020192-26</strain>
    </source>
</reference>
<proteinExistence type="predicted"/>
<name>A0A6C0CB71_9ZZZZ</name>
<dbReference type="GO" id="GO:0006307">
    <property type="term" value="P:DNA alkylation repair"/>
    <property type="evidence" value="ECO:0007669"/>
    <property type="project" value="TreeGrafter"/>
</dbReference>
<evidence type="ECO:0000256" key="7">
    <source>
        <dbReference type="ARBA" id="ARBA00023004"/>
    </source>
</evidence>
<evidence type="ECO:0000256" key="3">
    <source>
        <dbReference type="ARBA" id="ARBA00022763"/>
    </source>
</evidence>
<sequence>MYVPQKISDEMKLVMDVENKFFVYIDKGFYPNEESDRIFQELEKQVEYNVGSFFSIYGKKIPIPRKQTAYGDPGTSYSFTNQVTKAKPWIPILQKIRKDIEYFTGKTFNFCLVNRYEDGNQYIGYHKDSELDLVEEPSIVSLSFGATRKFYFKSDNKDVKVVKLELNHGCLCWIIDPTNKTWKHSVPKEKKVKSPRINITFRHIAI</sequence>
<evidence type="ECO:0000256" key="6">
    <source>
        <dbReference type="ARBA" id="ARBA00023002"/>
    </source>
</evidence>
<comment type="cofactor">
    <cofactor evidence="1">
        <name>Fe(2+)</name>
        <dbReference type="ChEBI" id="CHEBI:29033"/>
    </cofactor>
</comment>
<protein>
    <recommendedName>
        <fullName evidence="9">Fe2OG dioxygenase domain-containing protein</fullName>
    </recommendedName>
</protein>
<evidence type="ECO:0000256" key="4">
    <source>
        <dbReference type="ARBA" id="ARBA00022842"/>
    </source>
</evidence>
<dbReference type="PANTHER" id="PTHR31573">
    <property type="entry name" value="ALPHA-KETOGLUTARATE-DEPENDENT DIOXYGENASE ALKB HOMOLOG 2"/>
    <property type="match status" value="1"/>
</dbReference>
<evidence type="ECO:0000256" key="8">
    <source>
        <dbReference type="ARBA" id="ARBA00023204"/>
    </source>
</evidence>
<dbReference type="AlphaFoldDB" id="A0A6C0CB71"/>
<dbReference type="Gene3D" id="2.60.120.590">
    <property type="entry name" value="Alpha-ketoglutarate-dependent dioxygenase AlkB-like"/>
    <property type="match status" value="1"/>
</dbReference>
<keyword evidence="7" id="KW-0408">Iron</keyword>
<feature type="domain" description="Fe2OG dioxygenase" evidence="9">
    <location>
        <begin position="107"/>
        <end position="205"/>
    </location>
</feature>
<organism evidence="10">
    <name type="scientific">viral metagenome</name>
    <dbReference type="NCBI Taxonomy" id="1070528"/>
    <lineage>
        <taxon>unclassified sequences</taxon>
        <taxon>metagenomes</taxon>
        <taxon>organismal metagenomes</taxon>
    </lineage>
</organism>
<accession>A0A6C0CB71</accession>
<dbReference type="Pfam" id="PF13532">
    <property type="entry name" value="2OG-FeII_Oxy_2"/>
    <property type="match status" value="1"/>
</dbReference>
<keyword evidence="8" id="KW-0234">DNA repair</keyword>
<dbReference type="InterPro" id="IPR027450">
    <property type="entry name" value="AlkB-like"/>
</dbReference>
<dbReference type="FunFam" id="2.60.120.590:FF:000004">
    <property type="entry name" value="DNA oxidative demethylase ALKBH2"/>
    <property type="match status" value="1"/>
</dbReference>
<dbReference type="GO" id="GO:0035516">
    <property type="term" value="F:broad specificity oxidative DNA demethylase activity"/>
    <property type="evidence" value="ECO:0007669"/>
    <property type="project" value="TreeGrafter"/>
</dbReference>
<keyword evidence="6" id="KW-0560">Oxidoreductase</keyword>
<keyword evidence="4" id="KW-0460">Magnesium</keyword>
<dbReference type="SUPFAM" id="SSF51197">
    <property type="entry name" value="Clavaminate synthase-like"/>
    <property type="match status" value="1"/>
</dbReference>
<dbReference type="PROSITE" id="PS51471">
    <property type="entry name" value="FE2OG_OXY"/>
    <property type="match status" value="1"/>
</dbReference>
<keyword evidence="3" id="KW-0227">DNA damage</keyword>
<evidence type="ECO:0000256" key="2">
    <source>
        <dbReference type="ARBA" id="ARBA00022723"/>
    </source>
</evidence>
<dbReference type="InterPro" id="IPR005123">
    <property type="entry name" value="Oxoglu/Fe-dep_dioxygenase_dom"/>
</dbReference>
<evidence type="ECO:0000313" key="10">
    <source>
        <dbReference type="EMBL" id="QHT01070.1"/>
    </source>
</evidence>
<dbReference type="GO" id="GO:0051747">
    <property type="term" value="F:cytosine C-5 DNA demethylase activity"/>
    <property type="evidence" value="ECO:0007669"/>
    <property type="project" value="TreeGrafter"/>
</dbReference>
<dbReference type="PANTHER" id="PTHR31573:SF1">
    <property type="entry name" value="DNA OXIDATIVE DEMETHYLASE ALKBH2"/>
    <property type="match status" value="1"/>
</dbReference>
<dbReference type="GO" id="GO:0008198">
    <property type="term" value="F:ferrous iron binding"/>
    <property type="evidence" value="ECO:0007669"/>
    <property type="project" value="TreeGrafter"/>
</dbReference>
<keyword evidence="2" id="KW-0479">Metal-binding</keyword>
<dbReference type="InterPro" id="IPR037151">
    <property type="entry name" value="AlkB-like_sf"/>
</dbReference>
<keyword evidence="5" id="KW-0223">Dioxygenase</keyword>
<dbReference type="InterPro" id="IPR032852">
    <property type="entry name" value="ALKBH2"/>
</dbReference>
<dbReference type="EMBL" id="MN739363">
    <property type="protein sequence ID" value="QHT01070.1"/>
    <property type="molecule type" value="Genomic_DNA"/>
</dbReference>
<evidence type="ECO:0000256" key="1">
    <source>
        <dbReference type="ARBA" id="ARBA00001954"/>
    </source>
</evidence>
<evidence type="ECO:0000259" key="9">
    <source>
        <dbReference type="PROSITE" id="PS51471"/>
    </source>
</evidence>
<evidence type="ECO:0000256" key="5">
    <source>
        <dbReference type="ARBA" id="ARBA00022964"/>
    </source>
</evidence>